<reference evidence="2" key="2">
    <citation type="journal article" date="2007" name="Science">
        <title>Draft genome sequence of the sexually transmitted pathogen Trichomonas vaginalis.</title>
        <authorList>
            <person name="Carlton J.M."/>
            <person name="Hirt R.P."/>
            <person name="Silva J.C."/>
            <person name="Delcher A.L."/>
            <person name="Schatz M."/>
            <person name="Zhao Q."/>
            <person name="Wortman J.R."/>
            <person name="Bidwell S.L."/>
            <person name="Alsmark U.C.M."/>
            <person name="Besteiro S."/>
            <person name="Sicheritz-Ponten T."/>
            <person name="Noel C.J."/>
            <person name="Dacks J.B."/>
            <person name="Foster P.G."/>
            <person name="Simillion C."/>
            <person name="Van de Peer Y."/>
            <person name="Miranda-Saavedra D."/>
            <person name="Barton G.J."/>
            <person name="Westrop G.D."/>
            <person name="Mueller S."/>
            <person name="Dessi D."/>
            <person name="Fiori P.L."/>
            <person name="Ren Q."/>
            <person name="Paulsen I."/>
            <person name="Zhang H."/>
            <person name="Bastida-Corcuera F.D."/>
            <person name="Simoes-Barbosa A."/>
            <person name="Brown M.T."/>
            <person name="Hayes R.D."/>
            <person name="Mukherjee M."/>
            <person name="Okumura C.Y."/>
            <person name="Schneider R."/>
            <person name="Smith A.J."/>
            <person name="Vanacova S."/>
            <person name="Villalvazo M."/>
            <person name="Haas B.J."/>
            <person name="Pertea M."/>
            <person name="Feldblyum T.V."/>
            <person name="Utterback T.R."/>
            <person name="Shu C.L."/>
            <person name="Osoegawa K."/>
            <person name="de Jong P.J."/>
            <person name="Hrdy I."/>
            <person name="Horvathova L."/>
            <person name="Zubacova Z."/>
            <person name="Dolezal P."/>
            <person name="Malik S.B."/>
            <person name="Logsdon J.M. Jr."/>
            <person name="Henze K."/>
            <person name="Gupta A."/>
            <person name="Wang C.C."/>
            <person name="Dunne R.L."/>
            <person name="Upcroft J.A."/>
            <person name="Upcroft P."/>
            <person name="White O."/>
            <person name="Salzberg S.L."/>
            <person name="Tang P."/>
            <person name="Chiu C.-H."/>
            <person name="Lee Y.-S."/>
            <person name="Embley T.M."/>
            <person name="Coombs G.H."/>
            <person name="Mottram J.C."/>
            <person name="Tachezy J."/>
            <person name="Fraser-Liggett C.M."/>
            <person name="Johnson P.J."/>
        </authorList>
    </citation>
    <scope>NUCLEOTIDE SEQUENCE [LARGE SCALE GENOMIC DNA]</scope>
    <source>
        <strain evidence="2">G3</strain>
    </source>
</reference>
<proteinExistence type="predicted"/>
<dbReference type="VEuPathDB" id="TrichDB:TVAGG3_0165790"/>
<sequence length="722" mass="80305">MRRQSIKSSTPSEMSTEDIISSLEVEFEFAGDDVIADDGLTKFTKFESKLKRTADWNDRLQAVTRIAALCKGTNNVKQSAAEFRTIVTSFVECLTDARSTLMKGACLALVTIAKSLKNHLDTSSFFIIPQLLDKTNNGAAVIAYSARFAVVNYVKYVYGKNTKATLENGITSPSEEARLTTLQAMIATISSWPESYSGRFQYFINQARTDKSSKIRSLASEYANEDSVSVFSTKSTASKIPIHKSKITDSTSSKKSGIPTKTPARDNGVTPSKIPRCAFNGTTPLRVDNGMTPLKPLSVLSTKSVKRAKEDDGKTPMKRHSDATEDFIPDPEPFEDHEVTPEQKQTLDDIIAKSDIESLRNYIKQESPDLFGFLPPIIDILIAEMQKSSQISADFLTDLCNFCASYLIPYVIDILTNLPSDEAAAKSIINVLSTAYGKQGVIRLLYSSEQPFVMPIILENALDNDDIDDQVRAVLATIKRDQYKNNVALVIDILQKIYEANKKLCIRTILNIPDDMRKSVLVDVETKLPELDEIFNGTEQDTIISLLQKEMMNAKTGKPVDIEVLQEGMYDEKTQTILITIIKEAKEFNPEYVPLLVLLTEESEEVASYAGSVLKDICEQNPQIVNEIADIFSPTHGCFVAFTGLIGKADKESVIHALELLKDQMIASLEIEDLRRDVLDVIAATVVNYGNEFHNFLGELDQENIITLDACIRIRENPNEDI</sequence>
<dbReference type="RefSeq" id="XP_001306989.1">
    <property type="nucleotide sequence ID" value="XM_001306988.1"/>
</dbReference>
<dbReference type="OrthoDB" id="10580062at2759"/>
<dbReference type="KEGG" id="tva:4751785"/>
<keyword evidence="3" id="KW-1185">Reference proteome</keyword>
<dbReference type="Gene3D" id="1.25.10.10">
    <property type="entry name" value="Leucine-rich Repeat Variant"/>
    <property type="match status" value="1"/>
</dbReference>
<protein>
    <submittedName>
        <fullName evidence="2">Uncharacterized protein</fullName>
    </submittedName>
</protein>
<dbReference type="InParanoid" id="A2FM18"/>
<dbReference type="PANTHER" id="PTHR21567">
    <property type="entry name" value="CLASP"/>
    <property type="match status" value="1"/>
</dbReference>
<organism evidence="2 3">
    <name type="scientific">Trichomonas vaginalis (strain ATCC PRA-98 / G3)</name>
    <dbReference type="NCBI Taxonomy" id="412133"/>
    <lineage>
        <taxon>Eukaryota</taxon>
        <taxon>Metamonada</taxon>
        <taxon>Parabasalia</taxon>
        <taxon>Trichomonadida</taxon>
        <taxon>Trichomonadidae</taxon>
        <taxon>Trichomonas</taxon>
    </lineage>
</organism>
<dbReference type="InterPro" id="IPR016024">
    <property type="entry name" value="ARM-type_fold"/>
</dbReference>
<dbReference type="VEuPathDB" id="TrichDB:TVAG_151060"/>
<dbReference type="PANTHER" id="PTHR21567:SF9">
    <property type="entry name" value="CLIP-ASSOCIATING PROTEIN"/>
    <property type="match status" value="1"/>
</dbReference>
<feature type="region of interest" description="Disordered" evidence="1">
    <location>
        <begin position="246"/>
        <end position="345"/>
    </location>
</feature>
<dbReference type="GO" id="GO:0005881">
    <property type="term" value="C:cytoplasmic microtubule"/>
    <property type="evidence" value="ECO:0000318"/>
    <property type="project" value="GO_Central"/>
</dbReference>
<dbReference type="SUPFAM" id="SSF48371">
    <property type="entry name" value="ARM repeat"/>
    <property type="match status" value="1"/>
</dbReference>
<dbReference type="EMBL" id="DS113878">
    <property type="protein sequence ID" value="EAX94059.1"/>
    <property type="molecule type" value="Genomic_DNA"/>
</dbReference>
<reference evidence="2" key="1">
    <citation type="submission" date="2006-10" db="EMBL/GenBank/DDBJ databases">
        <authorList>
            <person name="Amadeo P."/>
            <person name="Zhao Q."/>
            <person name="Wortman J."/>
            <person name="Fraser-Liggett C."/>
            <person name="Carlton J."/>
        </authorList>
    </citation>
    <scope>NUCLEOTIDE SEQUENCE</scope>
    <source>
        <strain evidence="2">G3</strain>
    </source>
</reference>
<evidence type="ECO:0000256" key="1">
    <source>
        <dbReference type="SAM" id="MobiDB-lite"/>
    </source>
</evidence>
<dbReference type="GO" id="GO:0005819">
    <property type="term" value="C:spindle"/>
    <property type="evidence" value="ECO:0007669"/>
    <property type="project" value="UniProtKB-ARBA"/>
</dbReference>
<accession>A2FM18</accession>
<name>A2FM18_TRIV3</name>
<dbReference type="SMR" id="A2FM18"/>
<dbReference type="GO" id="GO:0000278">
    <property type="term" value="P:mitotic cell cycle"/>
    <property type="evidence" value="ECO:0007669"/>
    <property type="project" value="UniProtKB-ARBA"/>
</dbReference>
<evidence type="ECO:0000313" key="3">
    <source>
        <dbReference type="Proteomes" id="UP000001542"/>
    </source>
</evidence>
<feature type="compositionally biased region" description="Acidic residues" evidence="1">
    <location>
        <begin position="324"/>
        <end position="333"/>
    </location>
</feature>
<dbReference type="Proteomes" id="UP000001542">
    <property type="component" value="Unassembled WGS sequence"/>
</dbReference>
<evidence type="ECO:0000313" key="2">
    <source>
        <dbReference type="EMBL" id="EAX94059.1"/>
    </source>
</evidence>
<dbReference type="AlphaFoldDB" id="A2FM18"/>
<gene>
    <name evidence="2" type="ORF">TVAG_151060</name>
</gene>
<dbReference type="GO" id="GO:0000226">
    <property type="term" value="P:microtubule cytoskeleton organization"/>
    <property type="evidence" value="ECO:0000318"/>
    <property type="project" value="GO_Central"/>
</dbReference>
<feature type="compositionally biased region" description="Basic and acidic residues" evidence="1">
    <location>
        <begin position="334"/>
        <end position="345"/>
    </location>
</feature>
<dbReference type="GO" id="GO:0008017">
    <property type="term" value="F:microtubule binding"/>
    <property type="evidence" value="ECO:0000318"/>
    <property type="project" value="GO_Central"/>
</dbReference>
<dbReference type="InterPro" id="IPR011989">
    <property type="entry name" value="ARM-like"/>
</dbReference>
<feature type="compositionally biased region" description="Basic and acidic residues" evidence="1">
    <location>
        <begin position="307"/>
        <end position="323"/>
    </location>
</feature>